<dbReference type="Gene3D" id="2.60.40.790">
    <property type="match status" value="1"/>
</dbReference>
<evidence type="ECO:0000259" key="3">
    <source>
        <dbReference type="PROSITE" id="PS01031"/>
    </source>
</evidence>
<comment type="similarity">
    <text evidence="1 2">Belongs to the small heat shock protein (HSP20) family.</text>
</comment>
<dbReference type="Proteomes" id="UP000481621">
    <property type="component" value="Unassembled WGS sequence"/>
</dbReference>
<dbReference type="InterPro" id="IPR002068">
    <property type="entry name" value="A-crystallin/Hsp20_dom"/>
</dbReference>
<gene>
    <name evidence="4" type="ORF">G4Z05_14255</name>
</gene>
<feature type="domain" description="SHSP" evidence="3">
    <location>
        <begin position="31"/>
        <end position="134"/>
    </location>
</feature>
<accession>A0A6B3TTL1</accession>
<sequence length="134" mass="15760">MKKKKLLHSHSIDFDLIDQWLKNYFLDPKTLHEDHTQFKIDIYETNTDWIIAAFLEEFASSEITVKVEDTSLKITAQKHSYKFPSPFPKHFRSIDFPFSIINHDVKAFFENGTLEIFISKSNIGHGKNRFITLP</sequence>
<evidence type="ECO:0000256" key="1">
    <source>
        <dbReference type="PROSITE-ProRule" id="PRU00285"/>
    </source>
</evidence>
<dbReference type="RefSeq" id="WP_163252495.1">
    <property type="nucleotide sequence ID" value="NZ_JAAIUV010000027.1"/>
</dbReference>
<organism evidence="4 5">
    <name type="scientific">Neobacillus thermocopriae</name>
    <dbReference type="NCBI Taxonomy" id="1215031"/>
    <lineage>
        <taxon>Bacteria</taxon>
        <taxon>Bacillati</taxon>
        <taxon>Bacillota</taxon>
        <taxon>Bacilli</taxon>
        <taxon>Bacillales</taxon>
        <taxon>Bacillaceae</taxon>
        <taxon>Neobacillus</taxon>
    </lineage>
</organism>
<dbReference type="InterPro" id="IPR008978">
    <property type="entry name" value="HSP20-like_chaperone"/>
</dbReference>
<dbReference type="EMBL" id="JAAIUV010000027">
    <property type="protein sequence ID" value="NEX80022.1"/>
    <property type="molecule type" value="Genomic_DNA"/>
</dbReference>
<proteinExistence type="inferred from homology"/>
<evidence type="ECO:0000313" key="5">
    <source>
        <dbReference type="Proteomes" id="UP000481621"/>
    </source>
</evidence>
<keyword evidence="5" id="KW-1185">Reference proteome</keyword>
<evidence type="ECO:0000313" key="4">
    <source>
        <dbReference type="EMBL" id="NEX80022.1"/>
    </source>
</evidence>
<comment type="caution">
    <text evidence="4">The sequence shown here is derived from an EMBL/GenBank/DDBJ whole genome shotgun (WGS) entry which is preliminary data.</text>
</comment>
<dbReference type="SUPFAM" id="SSF49764">
    <property type="entry name" value="HSP20-like chaperones"/>
    <property type="match status" value="1"/>
</dbReference>
<dbReference type="CDD" id="cd00298">
    <property type="entry name" value="ACD_sHsps_p23-like"/>
    <property type="match status" value="1"/>
</dbReference>
<evidence type="ECO:0000256" key="2">
    <source>
        <dbReference type="RuleBase" id="RU003616"/>
    </source>
</evidence>
<name>A0A6B3TTL1_9BACI</name>
<dbReference type="Pfam" id="PF00011">
    <property type="entry name" value="HSP20"/>
    <property type="match status" value="1"/>
</dbReference>
<protein>
    <submittedName>
        <fullName evidence="4">Hsp20 family protein</fullName>
    </submittedName>
</protein>
<dbReference type="AlphaFoldDB" id="A0A6B3TTL1"/>
<reference evidence="4" key="1">
    <citation type="submission" date="2020-02" db="EMBL/GenBank/DDBJ databases">
        <title>Bacillus sedimentmangrovi sp. nov., isolated from sediment of the mangrove ecosystem.</title>
        <authorList>
            <person name="Liu G."/>
        </authorList>
    </citation>
    <scope>NUCLEOTIDE SEQUENCE [LARGE SCALE GENOMIC DNA]</scope>
    <source>
        <strain evidence="4">SgZ-7</strain>
    </source>
</reference>
<dbReference type="PROSITE" id="PS01031">
    <property type="entry name" value="SHSP"/>
    <property type="match status" value="1"/>
</dbReference>